<accession>A0A5N0UYJ1</accession>
<dbReference type="OrthoDB" id="4741753at2"/>
<dbReference type="AlphaFoldDB" id="A0A5N0UYJ1"/>
<reference evidence="4" key="1">
    <citation type="submission" date="2019-09" db="EMBL/GenBank/DDBJ databases">
        <authorList>
            <person name="Teo W.F.A."/>
            <person name="Duangmal K."/>
        </authorList>
    </citation>
    <scope>NUCLEOTIDE SEQUENCE [LARGE SCALE GENOMIC DNA]</scope>
    <source>
        <strain evidence="4">K81G1</strain>
    </source>
</reference>
<proteinExistence type="predicted"/>
<organism evidence="4 5">
    <name type="scientific">Amycolatopsis acidicola</name>
    <dbReference type="NCBI Taxonomy" id="2596893"/>
    <lineage>
        <taxon>Bacteria</taxon>
        <taxon>Bacillati</taxon>
        <taxon>Actinomycetota</taxon>
        <taxon>Actinomycetes</taxon>
        <taxon>Pseudonocardiales</taxon>
        <taxon>Pseudonocardiaceae</taxon>
        <taxon>Amycolatopsis</taxon>
    </lineage>
</organism>
<dbReference type="PANTHER" id="PTHR33371">
    <property type="entry name" value="INTERMEMBRANE PHOSPHOLIPID TRANSPORT SYSTEM BINDING PROTEIN MLAD-RELATED"/>
    <property type="match status" value="1"/>
</dbReference>
<sequence>MLVRKHWIKLFVFLVIAVVSVGYAGGRYAGLDRLFGARGYVVHAQFTDSGGIFTNAEVTYRGVAVGRVTALHLDPKGVTVDLDIDGDERIPASSEAVVADRSAIGEQYVDLRPKTEDGPYLREGSVITRDHTGLPVAPDTVLTHLDGLASSVAPQSLRTVVDETYDAFADTGPDLQRLLDTASSFTAEAQQNLPQTTRLLDDGRTVLETQQRQAGSITSIARSFRQISARLKSSDPDLRTVIGQAPGLADDLDGILATTGNDMGVLIANLLTTVQITSVRTSALEEELVAFPVMSAFGRSVSSNGEGQLGMVLDFFDPHSCTKGYEGTNQRGANDTADIPPNTQAYCAEPAGSATDVRGAQNAPYAGAPATPAQAPAASSPSAAPAQVPVTNQLPGVLGLARGQGTPSLGTLLGLAN</sequence>
<dbReference type="Pfam" id="PF11887">
    <property type="entry name" value="Mce4_CUP1"/>
    <property type="match status" value="1"/>
</dbReference>
<dbReference type="EMBL" id="VMNW02000048">
    <property type="protein sequence ID" value="KAA9156526.1"/>
    <property type="molecule type" value="Genomic_DNA"/>
</dbReference>
<feature type="domain" description="Mce/MlaD" evidence="2">
    <location>
        <begin position="38"/>
        <end position="113"/>
    </location>
</feature>
<comment type="caution">
    <text evidence="4">The sequence shown here is derived from an EMBL/GenBank/DDBJ whole genome shotgun (WGS) entry which is preliminary data.</text>
</comment>
<dbReference type="InterPro" id="IPR005693">
    <property type="entry name" value="Mce"/>
</dbReference>
<dbReference type="InterPro" id="IPR003399">
    <property type="entry name" value="Mce/MlaD"/>
</dbReference>
<keyword evidence="5" id="KW-1185">Reference proteome</keyword>
<evidence type="ECO:0000313" key="4">
    <source>
        <dbReference type="EMBL" id="KAA9156526.1"/>
    </source>
</evidence>
<dbReference type="PANTHER" id="PTHR33371:SF16">
    <property type="entry name" value="MCE-FAMILY PROTEIN MCE3F"/>
    <property type="match status" value="1"/>
</dbReference>
<evidence type="ECO:0000313" key="5">
    <source>
        <dbReference type="Proteomes" id="UP000319769"/>
    </source>
</evidence>
<feature type="region of interest" description="Disordered" evidence="1">
    <location>
        <begin position="358"/>
        <end position="388"/>
    </location>
</feature>
<evidence type="ECO:0000259" key="2">
    <source>
        <dbReference type="Pfam" id="PF02470"/>
    </source>
</evidence>
<feature type="compositionally biased region" description="Low complexity" evidence="1">
    <location>
        <begin position="363"/>
        <end position="386"/>
    </location>
</feature>
<dbReference type="NCBIfam" id="TIGR00996">
    <property type="entry name" value="Mtu_fam_mce"/>
    <property type="match status" value="1"/>
</dbReference>
<gene>
    <name evidence="4" type="ORF">FPZ12_027145</name>
</gene>
<dbReference type="RefSeq" id="WP_144760985.1">
    <property type="nucleotide sequence ID" value="NZ_VMNW02000048.1"/>
</dbReference>
<dbReference type="Pfam" id="PF02470">
    <property type="entry name" value="MlaD"/>
    <property type="match status" value="1"/>
</dbReference>
<dbReference type="InterPro" id="IPR024516">
    <property type="entry name" value="Mce_C"/>
</dbReference>
<dbReference type="Proteomes" id="UP000319769">
    <property type="component" value="Unassembled WGS sequence"/>
</dbReference>
<dbReference type="InterPro" id="IPR052336">
    <property type="entry name" value="MlaD_Phospholipid_Transporter"/>
</dbReference>
<evidence type="ECO:0000259" key="3">
    <source>
        <dbReference type="Pfam" id="PF11887"/>
    </source>
</evidence>
<dbReference type="GO" id="GO:0005576">
    <property type="term" value="C:extracellular region"/>
    <property type="evidence" value="ECO:0007669"/>
    <property type="project" value="TreeGrafter"/>
</dbReference>
<name>A0A5N0UYJ1_9PSEU</name>
<protein>
    <submittedName>
        <fullName evidence="4">MCE family protein</fullName>
    </submittedName>
</protein>
<feature type="domain" description="Mammalian cell entry C-terminal" evidence="3">
    <location>
        <begin position="121"/>
        <end position="278"/>
    </location>
</feature>
<evidence type="ECO:0000256" key="1">
    <source>
        <dbReference type="SAM" id="MobiDB-lite"/>
    </source>
</evidence>